<feature type="region of interest" description="Disordered" evidence="1">
    <location>
        <begin position="473"/>
        <end position="524"/>
    </location>
</feature>
<evidence type="ECO:0000313" key="3">
    <source>
        <dbReference type="EMBL" id="KAK0709943.1"/>
    </source>
</evidence>
<dbReference type="SMART" id="SM00220">
    <property type="entry name" value="S_TKc"/>
    <property type="match status" value="1"/>
</dbReference>
<dbReference type="GO" id="GO:0005524">
    <property type="term" value="F:ATP binding"/>
    <property type="evidence" value="ECO:0007669"/>
    <property type="project" value="InterPro"/>
</dbReference>
<dbReference type="Gene3D" id="1.10.510.10">
    <property type="entry name" value="Transferase(Phosphotransferase) domain 1"/>
    <property type="match status" value="1"/>
</dbReference>
<proteinExistence type="predicted"/>
<dbReference type="AlphaFoldDB" id="A0AA40A5X8"/>
<dbReference type="InterPro" id="IPR010730">
    <property type="entry name" value="HET"/>
</dbReference>
<accession>A0AA40A5X8</accession>
<keyword evidence="4" id="KW-1185">Reference proteome</keyword>
<dbReference type="GeneID" id="85323605"/>
<dbReference type="RefSeq" id="XP_060293247.1">
    <property type="nucleotide sequence ID" value="XM_060440335.1"/>
</dbReference>
<protein>
    <recommendedName>
        <fullName evidence="2">Protein kinase domain-containing protein</fullName>
    </recommendedName>
</protein>
<feature type="domain" description="Protein kinase" evidence="2">
    <location>
        <begin position="161"/>
        <end position="458"/>
    </location>
</feature>
<reference evidence="3" key="1">
    <citation type="submission" date="2023-06" db="EMBL/GenBank/DDBJ databases">
        <title>Genome-scale phylogeny and comparative genomics of the fungal order Sordariales.</title>
        <authorList>
            <consortium name="Lawrence Berkeley National Laboratory"/>
            <person name="Hensen N."/>
            <person name="Bonometti L."/>
            <person name="Westerberg I."/>
            <person name="Brannstrom I.O."/>
            <person name="Guillou S."/>
            <person name="Cros-Aarteil S."/>
            <person name="Calhoun S."/>
            <person name="Haridas S."/>
            <person name="Kuo A."/>
            <person name="Mondo S."/>
            <person name="Pangilinan J."/>
            <person name="Riley R."/>
            <person name="LaButti K."/>
            <person name="Andreopoulos B."/>
            <person name="Lipzen A."/>
            <person name="Chen C."/>
            <person name="Yanf M."/>
            <person name="Daum C."/>
            <person name="Ng V."/>
            <person name="Clum A."/>
            <person name="Steindorff A."/>
            <person name="Ohm R."/>
            <person name="Martin F."/>
            <person name="Silar P."/>
            <person name="Natvig D."/>
            <person name="Lalanne C."/>
            <person name="Gautier V."/>
            <person name="Ament-velasquez S.L."/>
            <person name="Kruys A."/>
            <person name="Hutchinson M.I."/>
            <person name="Powell A.J."/>
            <person name="Barry K."/>
            <person name="Miller A.N."/>
            <person name="Grigoriev I.V."/>
            <person name="Debuchy R."/>
            <person name="Gladieux P."/>
            <person name="Thoren M.H."/>
            <person name="Johannesson H."/>
        </authorList>
    </citation>
    <scope>NUCLEOTIDE SEQUENCE</scope>
    <source>
        <strain evidence="3">SMH2392-1A</strain>
    </source>
</reference>
<dbReference type="GO" id="GO:0004672">
    <property type="term" value="F:protein kinase activity"/>
    <property type="evidence" value="ECO:0007669"/>
    <property type="project" value="InterPro"/>
</dbReference>
<evidence type="ECO:0000313" key="4">
    <source>
        <dbReference type="Proteomes" id="UP001172101"/>
    </source>
</evidence>
<dbReference type="SUPFAM" id="SSF56112">
    <property type="entry name" value="Protein kinase-like (PK-like)"/>
    <property type="match status" value="1"/>
</dbReference>
<evidence type="ECO:0000256" key="1">
    <source>
        <dbReference type="SAM" id="MobiDB-lite"/>
    </source>
</evidence>
<dbReference type="Proteomes" id="UP001172101">
    <property type="component" value="Unassembled WGS sequence"/>
</dbReference>
<dbReference type="PANTHER" id="PTHR33112">
    <property type="entry name" value="DOMAIN PROTEIN, PUTATIVE-RELATED"/>
    <property type="match status" value="1"/>
</dbReference>
<dbReference type="InterPro" id="IPR000719">
    <property type="entry name" value="Prot_kinase_dom"/>
</dbReference>
<dbReference type="Pfam" id="PF06985">
    <property type="entry name" value="HET"/>
    <property type="match status" value="1"/>
</dbReference>
<gene>
    <name evidence="3" type="ORF">B0T26DRAFT_679289</name>
</gene>
<evidence type="ECO:0000259" key="2">
    <source>
        <dbReference type="SMART" id="SM00220"/>
    </source>
</evidence>
<sequence length="1098" mass="122012">MSRDSYLEAPSTLEMRVEEMYQNCALGNDKVFLPAGEYQHLVTKDAIRENLGLNRMSQEDEALLDFILNRAVRVFLTFCLLCQINFQQGSRNKFLKACHRYGFDDGWLPVEAKTLKTNRPFGPNFDQSAGFCHTQYRYLTPVFSNARFVFGLEQGHLLPFTECIQRYTHGMSCIVSEAVIHGDHLEDPPLDFRGRIRHIALKRIGLGGGNGAAGVEDFRAQFDNELLGAFTKDHTGYLMFLWADGGNLREFWSAVDPLQLNSEEVRHLVREFLNRFRGLSDGLAKLHVHKKYRHGDVKPENTLRFLDGTTRTGTLLIADFGLAKQHSNPTAAQGPTTSLGCVMLEHVAWLLYGSFEIGQFQNDLAHNPKGGFHTKAADFTFVLRPQVLNLMEDISKNPNSAPGTALGDILRCIADHLLVFTIPDNWGEAEEALAGTANLRAGTRASATELRCLLDEIIKNTNSRGRHCLFRGGQRVSRERGAPTAFPVRQKNPTLTPNADAPGPAASHDSHRSPVPLQQPCRSRKAMTNISLSKASPWEQDPRMYQGSNFHSQNLKPQWTHDRKFGFTDVVMKTALVQTPAIRLTNEQMNKTWDFSIDDEVAPKLLTILGMAAMFPESLHEAAPLCRSCERLKFGDPGFSFGYKCDGIKRRAVKCGLCKMLWGICERHCKTAQTDVKFVRYQSTLRLDDGVDPVLSLISSPHLKTATPLQLGFPKVPRSGSDTHFAIIRQWLECCDSSHPACGSGNRVILPTRLIDVGSPGSTKIRLVETRESGQWLDSLEYVALSHPWGTPPHFCTFPDDPNDPLANNTLSQYRNGIKVSILPATFQDAVHVTRALQKHYLWIDSLCVLQGPRGDFADEAKRMEDVYSSAYCVLAASSASNQTDGFLGDSSFPSLALSGNRGEEIRWYQELYAQYSRLGMSRDSGRRMAIRGLESRLIAAFARKHGAGFRGGLGVLDDGPGGGLLWRRGHGEPALEPIAFPQGREGAPSWSWMACRGAIDFVQVAGGTVEWEATDLKLAWSSMQLVVRARDLRQDGATLGGSREPARLLVWDDPGKASSHGVKRNSHASNKIEFTLLVGQLEADGQMKAMWIDERGG</sequence>
<comment type="caution">
    <text evidence="3">The sequence shown here is derived from an EMBL/GenBank/DDBJ whole genome shotgun (WGS) entry which is preliminary data.</text>
</comment>
<dbReference type="EMBL" id="JAUIRO010000006">
    <property type="protein sequence ID" value="KAK0709943.1"/>
    <property type="molecule type" value="Genomic_DNA"/>
</dbReference>
<name>A0AA40A5X8_9PEZI</name>
<dbReference type="InterPro" id="IPR011009">
    <property type="entry name" value="Kinase-like_dom_sf"/>
</dbReference>
<organism evidence="3 4">
    <name type="scientific">Lasiosphaeria miniovina</name>
    <dbReference type="NCBI Taxonomy" id="1954250"/>
    <lineage>
        <taxon>Eukaryota</taxon>
        <taxon>Fungi</taxon>
        <taxon>Dikarya</taxon>
        <taxon>Ascomycota</taxon>
        <taxon>Pezizomycotina</taxon>
        <taxon>Sordariomycetes</taxon>
        <taxon>Sordariomycetidae</taxon>
        <taxon>Sordariales</taxon>
        <taxon>Lasiosphaeriaceae</taxon>
        <taxon>Lasiosphaeria</taxon>
    </lineage>
</organism>
<dbReference type="PANTHER" id="PTHR33112:SF16">
    <property type="entry name" value="HETEROKARYON INCOMPATIBILITY DOMAIN-CONTAINING PROTEIN"/>
    <property type="match status" value="1"/>
</dbReference>